<dbReference type="Gene3D" id="3.40.50.300">
    <property type="entry name" value="P-loop containing nucleotide triphosphate hydrolases"/>
    <property type="match status" value="1"/>
</dbReference>
<evidence type="ECO:0000313" key="2">
    <source>
        <dbReference type="EMBL" id="KKL67012.1"/>
    </source>
</evidence>
<organism evidence="2">
    <name type="scientific">marine sediment metagenome</name>
    <dbReference type="NCBI Taxonomy" id="412755"/>
    <lineage>
        <taxon>unclassified sequences</taxon>
        <taxon>metagenomes</taxon>
        <taxon>ecological metagenomes</taxon>
    </lineage>
</organism>
<comment type="caution">
    <text evidence="2">The sequence shown here is derived from an EMBL/GenBank/DDBJ whole genome shotgun (WGS) entry which is preliminary data.</text>
</comment>
<proteinExistence type="predicted"/>
<dbReference type="Pfam" id="PF01695">
    <property type="entry name" value="IstB_IS21"/>
    <property type="match status" value="1"/>
</dbReference>
<dbReference type="EMBL" id="LAZR01027018">
    <property type="protein sequence ID" value="KKL67012.1"/>
    <property type="molecule type" value="Genomic_DNA"/>
</dbReference>
<dbReference type="InterPro" id="IPR002611">
    <property type="entry name" value="IstB_ATP-bd"/>
</dbReference>
<dbReference type="SMART" id="SM00382">
    <property type="entry name" value="AAA"/>
    <property type="match status" value="1"/>
</dbReference>
<protein>
    <recommendedName>
        <fullName evidence="1">AAA+ ATPase domain-containing protein</fullName>
    </recommendedName>
</protein>
<accession>A0A0F9GV75</accession>
<dbReference type="InterPro" id="IPR027417">
    <property type="entry name" value="P-loop_NTPase"/>
</dbReference>
<evidence type="ECO:0000259" key="1">
    <source>
        <dbReference type="SMART" id="SM00382"/>
    </source>
</evidence>
<sequence length="259" mass="30222">MVDECLKCNGRGIVTDPAIRYKLGKPTDNIVNYLKEISKGRKECTCRRVFRRAMSLIEANIPEDLWTINHRSRHVEDVMVEDVGIHKRVSMLRLVNRYINKLGEARGKGIGFVFQGPNGVGKTLFGCKILVKAIRKGYSVHYIFFNNLMEMLKQFDDEFVHDVIAEIYDVDFLFIDELGKEIKTSKFVLTKFEELLKQRRARQKPIIFAMNLSLEEFEKTYDFLAVSLIESKNLVLSFEKLGDFRVDHGRPSVREFFRR</sequence>
<dbReference type="InterPro" id="IPR003593">
    <property type="entry name" value="AAA+_ATPase"/>
</dbReference>
<dbReference type="AlphaFoldDB" id="A0A0F9GV75"/>
<gene>
    <name evidence="2" type="ORF">LCGC14_2139240</name>
</gene>
<dbReference type="SUPFAM" id="SSF52540">
    <property type="entry name" value="P-loop containing nucleoside triphosphate hydrolases"/>
    <property type="match status" value="1"/>
</dbReference>
<reference evidence="2" key="1">
    <citation type="journal article" date="2015" name="Nature">
        <title>Complex archaea that bridge the gap between prokaryotes and eukaryotes.</title>
        <authorList>
            <person name="Spang A."/>
            <person name="Saw J.H."/>
            <person name="Jorgensen S.L."/>
            <person name="Zaremba-Niedzwiedzka K."/>
            <person name="Martijn J."/>
            <person name="Lind A.E."/>
            <person name="van Eijk R."/>
            <person name="Schleper C."/>
            <person name="Guy L."/>
            <person name="Ettema T.J."/>
        </authorList>
    </citation>
    <scope>NUCLEOTIDE SEQUENCE</scope>
</reference>
<name>A0A0F9GV75_9ZZZZ</name>
<dbReference type="GO" id="GO:0005524">
    <property type="term" value="F:ATP binding"/>
    <property type="evidence" value="ECO:0007669"/>
    <property type="project" value="InterPro"/>
</dbReference>
<feature type="domain" description="AAA+ ATPase" evidence="1">
    <location>
        <begin position="108"/>
        <end position="252"/>
    </location>
</feature>